<evidence type="ECO:0000313" key="7">
    <source>
        <dbReference type="EMBL" id="AKU90669.1"/>
    </source>
</evidence>
<evidence type="ECO:0000259" key="6">
    <source>
        <dbReference type="Pfam" id="PF16889"/>
    </source>
</evidence>
<dbReference type="KEGG" id="vin:AKJ08_1056"/>
<keyword evidence="3" id="KW-0574">Periplasm</keyword>
<dbReference type="PANTHER" id="PTHR39210:SF1">
    <property type="entry name" value="HEPARIN-SULFATE LYASE"/>
    <property type="match status" value="1"/>
</dbReference>
<dbReference type="PATRIC" id="fig|1391653.3.peg.1083"/>
<organism evidence="7 8">
    <name type="scientific">Vulgatibacter incomptus</name>
    <dbReference type="NCBI Taxonomy" id="1391653"/>
    <lineage>
        <taxon>Bacteria</taxon>
        <taxon>Pseudomonadati</taxon>
        <taxon>Myxococcota</taxon>
        <taxon>Myxococcia</taxon>
        <taxon>Myxococcales</taxon>
        <taxon>Cystobacterineae</taxon>
        <taxon>Vulgatibacteraceae</taxon>
        <taxon>Vulgatibacter</taxon>
    </lineage>
</organism>
<dbReference type="GO" id="GO:0016829">
    <property type="term" value="F:lyase activity"/>
    <property type="evidence" value="ECO:0007669"/>
    <property type="project" value="UniProtKB-KW"/>
</dbReference>
<protein>
    <submittedName>
        <fullName evidence="7">Uncharacterized protein</fullName>
    </submittedName>
</protein>
<evidence type="ECO:0000256" key="2">
    <source>
        <dbReference type="ARBA" id="ARBA00022729"/>
    </source>
</evidence>
<evidence type="ECO:0000256" key="3">
    <source>
        <dbReference type="ARBA" id="ARBA00022764"/>
    </source>
</evidence>
<dbReference type="Proteomes" id="UP000055590">
    <property type="component" value="Chromosome"/>
</dbReference>
<dbReference type="Gene3D" id="1.50.10.100">
    <property type="entry name" value="Chondroitin AC/alginate lyase"/>
    <property type="match status" value="1"/>
</dbReference>
<dbReference type="InterPro" id="IPR031680">
    <property type="entry name" value="Hepar_II_III_N"/>
</dbReference>
<dbReference type="Gene3D" id="2.70.98.70">
    <property type="match status" value="1"/>
</dbReference>
<reference evidence="7 8" key="1">
    <citation type="submission" date="2015-08" db="EMBL/GenBank/DDBJ databases">
        <authorList>
            <person name="Babu N.S."/>
            <person name="Beckwith C.J."/>
            <person name="Beseler K.G."/>
            <person name="Brison A."/>
            <person name="Carone J.V."/>
            <person name="Caskin T.P."/>
            <person name="Diamond M."/>
            <person name="Durham M.E."/>
            <person name="Foxe J.M."/>
            <person name="Go M."/>
            <person name="Henderson B.A."/>
            <person name="Jones I.B."/>
            <person name="McGettigan J.A."/>
            <person name="Micheletti S.J."/>
            <person name="Nasrallah M.E."/>
            <person name="Ortiz D."/>
            <person name="Piller C.R."/>
            <person name="Privatt S.R."/>
            <person name="Schneider S.L."/>
            <person name="Sharp S."/>
            <person name="Smith T.C."/>
            <person name="Stanton J.D."/>
            <person name="Ullery H.E."/>
            <person name="Wilson R.J."/>
            <person name="Serrano M.G."/>
            <person name="Buck G."/>
            <person name="Lee V."/>
            <person name="Wang Y."/>
            <person name="Carvalho R."/>
            <person name="Voegtly L."/>
            <person name="Shi R."/>
            <person name="Duckworth R."/>
            <person name="Johnson A."/>
            <person name="Loviza R."/>
            <person name="Walstead R."/>
            <person name="Shah Z."/>
            <person name="Kiflezghi M."/>
            <person name="Wade K."/>
            <person name="Ball S.L."/>
            <person name="Bradley K.W."/>
            <person name="Asai D.J."/>
            <person name="Bowman C.A."/>
            <person name="Russell D.A."/>
            <person name="Pope W.H."/>
            <person name="Jacobs-Sera D."/>
            <person name="Hendrix R.W."/>
            <person name="Hatfull G.F."/>
        </authorList>
    </citation>
    <scope>NUCLEOTIDE SEQUENCE [LARGE SCALE GENOMIC DNA]</scope>
    <source>
        <strain evidence="7 8">DSM 27710</strain>
    </source>
</reference>
<evidence type="ECO:0000256" key="4">
    <source>
        <dbReference type="ARBA" id="ARBA00023239"/>
    </source>
</evidence>
<dbReference type="InterPro" id="IPR008929">
    <property type="entry name" value="Chondroitin_lyas"/>
</dbReference>
<evidence type="ECO:0000313" key="8">
    <source>
        <dbReference type="Proteomes" id="UP000055590"/>
    </source>
</evidence>
<dbReference type="InterPro" id="IPR012480">
    <property type="entry name" value="Hepar_II_III_C"/>
</dbReference>
<proteinExistence type="predicted"/>
<keyword evidence="8" id="KW-1185">Reference proteome</keyword>
<feature type="domain" description="Heparinase II/III-like C-terminal" evidence="5">
    <location>
        <begin position="449"/>
        <end position="685"/>
    </location>
</feature>
<dbReference type="GO" id="GO:0042597">
    <property type="term" value="C:periplasmic space"/>
    <property type="evidence" value="ECO:0007669"/>
    <property type="project" value="UniProtKB-SubCell"/>
</dbReference>
<keyword evidence="2" id="KW-0732">Signal</keyword>
<dbReference type="STRING" id="1391653.AKJ08_1056"/>
<dbReference type="OrthoDB" id="9763014at2"/>
<feature type="domain" description="Heparin-sulfate lyase N-terminal" evidence="6">
    <location>
        <begin position="218"/>
        <end position="362"/>
    </location>
</feature>
<keyword evidence="4" id="KW-0456">Lyase</keyword>
<dbReference type="SUPFAM" id="SSF48230">
    <property type="entry name" value="Chondroitin AC/alginate lyase"/>
    <property type="match status" value="1"/>
</dbReference>
<name>A0A0K1PC29_9BACT</name>
<evidence type="ECO:0000256" key="1">
    <source>
        <dbReference type="ARBA" id="ARBA00004418"/>
    </source>
</evidence>
<dbReference type="EMBL" id="CP012332">
    <property type="protein sequence ID" value="AKU90669.1"/>
    <property type="molecule type" value="Genomic_DNA"/>
</dbReference>
<dbReference type="RefSeq" id="WP_050725089.1">
    <property type="nucleotide sequence ID" value="NZ_CP012332.1"/>
</dbReference>
<comment type="subcellular location">
    <subcellularLocation>
        <location evidence="1">Periplasm</location>
    </subcellularLocation>
</comment>
<dbReference type="AlphaFoldDB" id="A0A0K1PC29"/>
<dbReference type="Pfam" id="PF16889">
    <property type="entry name" value="Hepar_II_III_N"/>
    <property type="match status" value="1"/>
</dbReference>
<gene>
    <name evidence="7" type="ORF">AKJ08_1056</name>
</gene>
<dbReference type="Pfam" id="PF07940">
    <property type="entry name" value="Hepar_II_III_C"/>
    <property type="match status" value="1"/>
</dbReference>
<evidence type="ECO:0000259" key="5">
    <source>
        <dbReference type="Pfam" id="PF07940"/>
    </source>
</evidence>
<sequence>MLPVSIFGSLGWLAYLARVVSARRLAEVASKRILRQVRRPLTERPEPPSATAILDSFGAGSASALPRRLAEPIRGPLALASPGRVARSARALQDRLPLEAERAVERAERALARNVVVFGRTVPLPVSERAVPLASRGWRAIDWEVCPLSGARFHGARVPAGADPKFPWVVGRMEDVVHLACGARLAEPWRARAFADAAVDRMLDLAAAPRGIQWSCPMEVALRAANQAIALRLLAGEEVLQRRPWAVCELLRSIAFHVAWVKGRLEDDRAVPNNHLVADLAGILLVCALLPRLPGARATARLAAMGLANALFEQTLPDGTSFEGSLPYHRLATELFFLGELAADTAGVPFPERGRERLRAMFLTCADLVDGRGLLPQIGDCDSGQAIPFCPRESAEVAWLLPIGAARFGAAELNRSELRRSQPSPELIWLLGEGGARRLERLPRARPPRDGARADAGIRVIRSARMSCAIACGPNGTGGTGTHGHNDKLSVEICVDGALVVGDPGTGSYTGDPMLRNLLRGTAAHSTVRVDGEEQQPIPPTRLFALPDSAWARCVAFESTETEARFVGEHRGYLRLKPGIVHRREVRLDRVGERLLIEDRLIGSGPHGAEIRFLLPGAHATTRKIRDEEGAVFGAEPRWIVEVGPRGAPLALLAGPSRPRLEDAICSPGYGRTERALCVVFAVEGEPPVVHRTWIVPAASHAGRPSI</sequence>
<accession>A0A0K1PC29</accession>
<dbReference type="PANTHER" id="PTHR39210">
    <property type="entry name" value="HEPARIN-SULFATE LYASE"/>
    <property type="match status" value="1"/>
</dbReference>